<evidence type="ECO:0000256" key="2">
    <source>
        <dbReference type="ARBA" id="ARBA00010671"/>
    </source>
</evidence>
<comment type="caution">
    <text evidence="8">The sequence shown here is derived from an EMBL/GenBank/DDBJ whole genome shotgun (WGS) entry which is preliminary data.</text>
</comment>
<dbReference type="PANTHER" id="PTHR43277:SF4">
    <property type="entry name" value="ARGININE DECARBOXYLASE"/>
    <property type="match status" value="1"/>
</dbReference>
<keyword evidence="9" id="KW-1185">Reference proteome</keyword>
<comment type="similarity">
    <text evidence="2">Belongs to the Orn/Lys/Arg decarboxylase class-I family.</text>
</comment>
<dbReference type="InterPro" id="IPR015421">
    <property type="entry name" value="PyrdxlP-dep_Trfase_major"/>
</dbReference>
<name>A0ABR8X1U9_9MICO</name>
<dbReference type="InterPro" id="IPR008286">
    <property type="entry name" value="Prn/Lys/Arg_de-COase_C"/>
</dbReference>
<reference evidence="8 9" key="1">
    <citation type="submission" date="2020-08" db="EMBL/GenBank/DDBJ databases">
        <title>A Genomic Blueprint of the Chicken Gut Microbiome.</title>
        <authorList>
            <person name="Gilroy R."/>
            <person name="Ravi A."/>
            <person name="Getino M."/>
            <person name="Pursley I."/>
            <person name="Horton D.L."/>
            <person name="Alikhan N.-F."/>
            <person name="Baker D."/>
            <person name="Gharbi K."/>
            <person name="Hall N."/>
            <person name="Watson M."/>
            <person name="Adriaenssens E.M."/>
            <person name="Foster-Nyarko E."/>
            <person name="Jarju S."/>
            <person name="Secka A."/>
            <person name="Antonio M."/>
            <person name="Oren A."/>
            <person name="Chaudhuri R."/>
            <person name="La Ragione R.M."/>
            <person name="Hildebrand F."/>
            <person name="Pallen M.J."/>
        </authorList>
    </citation>
    <scope>NUCLEOTIDE SEQUENCE [LARGE SCALE GENOMIC DNA]</scope>
    <source>
        <strain evidence="8 9">Sa1CUA4</strain>
    </source>
</reference>
<sequence>MSATDPRDPRGYAADAPLLEAWLRFTGDVRDGRSMPFSIPGHKHRRDLVGDVIAGDVPMLAGLDTMKQDHALLATAETRAAEAWGVDWCRFSVGGSTHANQASVLALGQPGQSVIVSRTLHRSVLLGLVLAGLRPVWVHPSIDAATGLPGAVPVEAVEAALAANPDACGVLVGDPSYVGTMSDIAGLADVAHAAGVPLVVDAAWAAYFGFSPSVPDHALARGADALITSAHKTLPAWSQSALLLARTSRAGGLLDPDRLERGFEASATTSAAGAILASADASRALLQRDGAELVGRLVQLVDVARSALSAIEGAEVLVDRPASHPEGPLAVDPAKLVVLLAGTGAHGHAIEADLLAHGMTLEMADRDVLVPIITLADDESTVARLIEALTAAIERHRGQPRRLTASAAWSVRAETAIPPRDAFFAPHETARADAAAGRVCAELIAPYPPGVPVLAPGEIVTVEALDALRATRADGGRIAYAADATLATVQVVAER</sequence>
<gene>
    <name evidence="8" type="ORF">H9622_06880</name>
</gene>
<dbReference type="Pfam" id="PF03711">
    <property type="entry name" value="OKR_DC_1_C"/>
    <property type="match status" value="1"/>
</dbReference>
<comment type="cofactor">
    <cofactor evidence="1">
        <name>pyridoxal 5'-phosphate</name>
        <dbReference type="ChEBI" id="CHEBI:597326"/>
    </cofactor>
</comment>
<evidence type="ECO:0000256" key="4">
    <source>
        <dbReference type="ARBA" id="ARBA00022898"/>
    </source>
</evidence>
<dbReference type="EMBL" id="JACSPM010000002">
    <property type="protein sequence ID" value="MBD8023315.1"/>
    <property type="molecule type" value="Genomic_DNA"/>
</dbReference>
<feature type="domain" description="Orn/Lys/Arg decarboxylases family 1 pyridoxal-P attachment site" evidence="6">
    <location>
        <begin position="47"/>
        <end position="316"/>
    </location>
</feature>
<dbReference type="Gene3D" id="3.40.640.10">
    <property type="entry name" value="Type I PLP-dependent aspartate aminotransferase-like (Major domain)"/>
    <property type="match status" value="1"/>
</dbReference>
<organism evidence="8 9">
    <name type="scientific">Microbacterium gallinarum</name>
    <dbReference type="NCBI Taxonomy" id="2762209"/>
    <lineage>
        <taxon>Bacteria</taxon>
        <taxon>Bacillati</taxon>
        <taxon>Actinomycetota</taxon>
        <taxon>Actinomycetes</taxon>
        <taxon>Micrococcales</taxon>
        <taxon>Microbacteriaceae</taxon>
        <taxon>Microbacterium</taxon>
    </lineage>
</organism>
<dbReference type="InterPro" id="IPR036633">
    <property type="entry name" value="Prn/Lys/Arg_de-COase_C_sf"/>
</dbReference>
<dbReference type="Proteomes" id="UP000602532">
    <property type="component" value="Unassembled WGS sequence"/>
</dbReference>
<dbReference type="Gene3D" id="3.90.100.10">
    <property type="entry name" value="Orn/Lys/Arg decarboxylase, C-terminal domain"/>
    <property type="match status" value="1"/>
</dbReference>
<feature type="domain" description="Orn/Lys/Arg decarboxylase C-terminal" evidence="7">
    <location>
        <begin position="412"/>
        <end position="463"/>
    </location>
</feature>
<evidence type="ECO:0000256" key="1">
    <source>
        <dbReference type="ARBA" id="ARBA00001933"/>
    </source>
</evidence>
<dbReference type="SUPFAM" id="SSF55904">
    <property type="entry name" value="Ornithine decarboxylase C-terminal domain"/>
    <property type="match status" value="1"/>
</dbReference>
<dbReference type="GO" id="GO:0008483">
    <property type="term" value="F:transaminase activity"/>
    <property type="evidence" value="ECO:0007669"/>
    <property type="project" value="UniProtKB-KW"/>
</dbReference>
<keyword evidence="3" id="KW-0210">Decarboxylase</keyword>
<evidence type="ECO:0000259" key="7">
    <source>
        <dbReference type="Pfam" id="PF03711"/>
    </source>
</evidence>
<dbReference type="RefSeq" id="WP_191765671.1">
    <property type="nucleotide sequence ID" value="NZ_JACSPM010000002.1"/>
</dbReference>
<dbReference type="SUPFAM" id="SSF53383">
    <property type="entry name" value="PLP-dependent transferases"/>
    <property type="match status" value="1"/>
</dbReference>
<protein>
    <submittedName>
        <fullName evidence="8">DegT/DnrJ/EryC1/StrS family aminotransferase</fullName>
    </submittedName>
</protein>
<evidence type="ECO:0000256" key="3">
    <source>
        <dbReference type="ARBA" id="ARBA00022793"/>
    </source>
</evidence>
<keyword evidence="4" id="KW-0663">Pyridoxal phosphate</keyword>
<dbReference type="PANTHER" id="PTHR43277">
    <property type="entry name" value="ARGININE DECARBOXYLASE"/>
    <property type="match status" value="1"/>
</dbReference>
<proteinExistence type="inferred from homology"/>
<keyword evidence="8" id="KW-0032">Aminotransferase</keyword>
<evidence type="ECO:0000256" key="5">
    <source>
        <dbReference type="ARBA" id="ARBA00023239"/>
    </source>
</evidence>
<accession>A0ABR8X1U9</accession>
<dbReference type="Pfam" id="PF01276">
    <property type="entry name" value="OKR_DC_1"/>
    <property type="match status" value="1"/>
</dbReference>
<dbReference type="InterPro" id="IPR000310">
    <property type="entry name" value="Orn/Lys/Arg_deCO2ase_major_dom"/>
</dbReference>
<dbReference type="InterPro" id="IPR015424">
    <property type="entry name" value="PyrdxlP-dep_Trfase"/>
</dbReference>
<keyword evidence="5" id="KW-0456">Lyase</keyword>
<evidence type="ECO:0000313" key="8">
    <source>
        <dbReference type="EMBL" id="MBD8023315.1"/>
    </source>
</evidence>
<dbReference type="InterPro" id="IPR052357">
    <property type="entry name" value="Orn_Lys_Arg_decarboxylase-I"/>
</dbReference>
<keyword evidence="8" id="KW-0808">Transferase</keyword>
<evidence type="ECO:0000313" key="9">
    <source>
        <dbReference type="Proteomes" id="UP000602532"/>
    </source>
</evidence>
<evidence type="ECO:0000259" key="6">
    <source>
        <dbReference type="Pfam" id="PF01276"/>
    </source>
</evidence>